<evidence type="ECO:0000256" key="1">
    <source>
        <dbReference type="ARBA" id="ARBA00023015"/>
    </source>
</evidence>
<dbReference type="Gene3D" id="1.10.10.60">
    <property type="entry name" value="Homeodomain-like"/>
    <property type="match status" value="2"/>
</dbReference>
<feature type="domain" description="HTH araC/xylS-type" evidence="4">
    <location>
        <begin position="198"/>
        <end position="296"/>
    </location>
</feature>
<gene>
    <name evidence="5" type="ORF">Tpal_2646</name>
</gene>
<dbReference type="InterPro" id="IPR018060">
    <property type="entry name" value="HTH_AraC"/>
</dbReference>
<dbReference type="GO" id="GO:0003700">
    <property type="term" value="F:DNA-binding transcription factor activity"/>
    <property type="evidence" value="ECO:0007669"/>
    <property type="project" value="InterPro"/>
</dbReference>
<dbReference type="Gene3D" id="2.60.120.10">
    <property type="entry name" value="Jelly Rolls"/>
    <property type="match status" value="1"/>
</dbReference>
<evidence type="ECO:0000259" key="4">
    <source>
        <dbReference type="PROSITE" id="PS01124"/>
    </source>
</evidence>
<dbReference type="PROSITE" id="PS01124">
    <property type="entry name" value="HTH_ARAC_FAMILY_2"/>
    <property type="match status" value="1"/>
</dbReference>
<dbReference type="STRING" id="140314.SAMN04488076_1174"/>
<protein>
    <submittedName>
        <fullName evidence="5">Helix turn helix arabinose operon control protein</fullName>
    </submittedName>
</protein>
<keyword evidence="6" id="KW-1185">Reference proteome</keyword>
<evidence type="ECO:0000256" key="2">
    <source>
        <dbReference type="ARBA" id="ARBA00023125"/>
    </source>
</evidence>
<evidence type="ECO:0000313" key="6">
    <source>
        <dbReference type="Proteomes" id="UP000242754"/>
    </source>
</evidence>
<dbReference type="InterPro" id="IPR009057">
    <property type="entry name" value="Homeodomain-like_sf"/>
</dbReference>
<name>A0A143Z032_9LACT</name>
<proteinExistence type="predicted"/>
<dbReference type="Pfam" id="PF12833">
    <property type="entry name" value="HTH_18"/>
    <property type="match status" value="1"/>
</dbReference>
<keyword evidence="1" id="KW-0805">Transcription regulation</keyword>
<dbReference type="SUPFAM" id="SSF46689">
    <property type="entry name" value="Homeodomain-like"/>
    <property type="match status" value="2"/>
</dbReference>
<dbReference type="SUPFAM" id="SSF51215">
    <property type="entry name" value="Regulatory protein AraC"/>
    <property type="match status" value="1"/>
</dbReference>
<dbReference type="InterPro" id="IPR037923">
    <property type="entry name" value="HTH-like"/>
</dbReference>
<dbReference type="PANTHER" id="PTHR43280">
    <property type="entry name" value="ARAC-FAMILY TRANSCRIPTIONAL REGULATOR"/>
    <property type="match status" value="1"/>
</dbReference>
<reference evidence="5 6" key="1">
    <citation type="submission" date="2016-02" db="EMBL/GenBank/DDBJ databases">
        <authorList>
            <person name="Wen L."/>
            <person name="He K."/>
            <person name="Yang H."/>
        </authorList>
    </citation>
    <scope>NUCLEOTIDE SEQUENCE [LARGE SCALE GENOMIC DNA]</scope>
    <source>
        <strain evidence="5">Trichococcus palustris</strain>
    </source>
</reference>
<dbReference type="PANTHER" id="PTHR43280:SF34">
    <property type="entry name" value="ARAC-FAMILY TRANSCRIPTIONAL REGULATOR"/>
    <property type="match status" value="1"/>
</dbReference>
<dbReference type="SMART" id="SM00342">
    <property type="entry name" value="HTH_ARAC"/>
    <property type="match status" value="1"/>
</dbReference>
<dbReference type="Proteomes" id="UP000242754">
    <property type="component" value="Unassembled WGS sequence"/>
</dbReference>
<dbReference type="AlphaFoldDB" id="A0A143Z032"/>
<evidence type="ECO:0000256" key="3">
    <source>
        <dbReference type="ARBA" id="ARBA00023163"/>
    </source>
</evidence>
<evidence type="ECO:0000313" key="5">
    <source>
        <dbReference type="EMBL" id="CZR01424.1"/>
    </source>
</evidence>
<dbReference type="InterPro" id="IPR014710">
    <property type="entry name" value="RmlC-like_jellyroll"/>
</dbReference>
<organism evidence="5 6">
    <name type="scientific">Trichococcus palustris</name>
    <dbReference type="NCBI Taxonomy" id="140314"/>
    <lineage>
        <taxon>Bacteria</taxon>
        <taxon>Bacillati</taxon>
        <taxon>Bacillota</taxon>
        <taxon>Bacilli</taxon>
        <taxon>Lactobacillales</taxon>
        <taxon>Carnobacteriaceae</taxon>
        <taxon>Trichococcus</taxon>
    </lineage>
</organism>
<dbReference type="OrthoDB" id="182534at2"/>
<accession>A0A143Z032</accession>
<dbReference type="EMBL" id="FJNE01000010">
    <property type="protein sequence ID" value="CZR01424.1"/>
    <property type="molecule type" value="Genomic_DNA"/>
</dbReference>
<keyword evidence="2" id="KW-0238">DNA-binding</keyword>
<sequence>MSKLPSSTKIYNEFFEIMESLTFKDEGTVLPKFNKSYHDDSDWDIYLSLHFHDHYEFFFFKGEECEFLVDGFKHTLHFGDILLIPPFTVHCMTKCDPGNYRRIILSFTDRLIDDYNNAGLDILNLVKLLKEKRHYLIQLPFEGKKDVDYLLQKTIHEIADNANHREIGLFANLLGCFNLIAYFMGENDVENTADKRLFNMLAFIEDNLSSRDLSLETIAAAFHLNKYYLSHYFKDNIGIPLYRYINYNRLVLATKYLSQNYPINEVVTLSGFSDYSNFYRLFVKEFDENPTEYLKKHRSGLPE</sequence>
<dbReference type="RefSeq" id="WP_087034149.1">
    <property type="nucleotide sequence ID" value="NZ_FJNE01000010.1"/>
</dbReference>
<keyword evidence="3" id="KW-0804">Transcription</keyword>
<dbReference type="GO" id="GO:0043565">
    <property type="term" value="F:sequence-specific DNA binding"/>
    <property type="evidence" value="ECO:0007669"/>
    <property type="project" value="InterPro"/>
</dbReference>